<accession>A0A937RJV6</accession>
<evidence type="ECO:0000313" key="2">
    <source>
        <dbReference type="EMBL" id="MBL7633618.1"/>
    </source>
</evidence>
<evidence type="ECO:0000313" key="3">
    <source>
        <dbReference type="Proteomes" id="UP000604475"/>
    </source>
</evidence>
<gene>
    <name evidence="2" type="ORF">I7412_42000</name>
</gene>
<feature type="region of interest" description="Disordered" evidence="1">
    <location>
        <begin position="114"/>
        <end position="152"/>
    </location>
</feature>
<dbReference type="AlphaFoldDB" id="A0A937RJV6"/>
<sequence length="372" mass="38029">MVHPEGMNGPTALLGRARDLLTRVDGTAVVLAEAAMRVEIDTFLRKRAILAFETSPPVPGLDVLMGVSAAGGFRAALATTAPALAETEPLLFALLDDVPVAALVSGYATQRARAEKAATEQTTPRPALAQPASPAPPAPPAPAGPAAAGQPDPWAYKAAKLRRQADQCAGWVAGGTIMIEVDARGETPVVTGPPAPPLGRPDDPLAWHPFDPLPAHGMRRHRRIDIFGGEAVDGGVVGGEAVDGGVVGGEAVDGDGVVGDAGAGLLVEAFFRDSHQADGGGETVIHEYTVDATVDPATGLFTALEAAGRVLPWSECPGAVASARRLVGTPAADARRLVSAEFAGVTTCTHLNDTLRALADVPALAAARGRKR</sequence>
<dbReference type="Pfam" id="PF11136">
    <property type="entry name" value="DUF2889"/>
    <property type="match status" value="1"/>
</dbReference>
<evidence type="ECO:0000256" key="1">
    <source>
        <dbReference type="SAM" id="MobiDB-lite"/>
    </source>
</evidence>
<keyword evidence="3" id="KW-1185">Reference proteome</keyword>
<name>A0A937RJV6_9ACTN</name>
<organism evidence="2 3">
    <name type="scientific">Frankia nepalensis</name>
    <dbReference type="NCBI Taxonomy" id="1836974"/>
    <lineage>
        <taxon>Bacteria</taxon>
        <taxon>Bacillati</taxon>
        <taxon>Actinomycetota</taxon>
        <taxon>Actinomycetes</taxon>
        <taxon>Frankiales</taxon>
        <taxon>Frankiaceae</taxon>
        <taxon>Frankia</taxon>
    </lineage>
</organism>
<proteinExistence type="predicted"/>
<dbReference type="Proteomes" id="UP000604475">
    <property type="component" value="Unassembled WGS sequence"/>
</dbReference>
<dbReference type="EMBL" id="JAEACQ010000390">
    <property type="protein sequence ID" value="MBL7633618.1"/>
    <property type="molecule type" value="Genomic_DNA"/>
</dbReference>
<reference evidence="2" key="1">
    <citation type="submission" date="2020-12" db="EMBL/GenBank/DDBJ databases">
        <title>Genomic characterization of non-nitrogen-fixing Frankia strains.</title>
        <authorList>
            <person name="Carlos-Shanley C."/>
            <person name="Guerra T."/>
            <person name="Hahn D."/>
        </authorList>
    </citation>
    <scope>NUCLEOTIDE SEQUENCE</scope>
    <source>
        <strain evidence="2">CN6</strain>
    </source>
</reference>
<protein>
    <submittedName>
        <fullName evidence="2">DUF2889 domain-containing protein</fullName>
    </submittedName>
</protein>
<comment type="caution">
    <text evidence="2">The sequence shown here is derived from an EMBL/GenBank/DDBJ whole genome shotgun (WGS) entry which is preliminary data.</text>
</comment>
<feature type="compositionally biased region" description="Pro residues" evidence="1">
    <location>
        <begin position="133"/>
        <end position="143"/>
    </location>
</feature>
<dbReference type="InterPro" id="IPR021312">
    <property type="entry name" value="DUF2889"/>
</dbReference>